<sequence length="142" mass="16813">MIFHVIHSSRCAKKFFRIRFKLQHVFKVNSNRCEAQLDLYCRRNCNLLFPTDFMFAITGTTLDNSTTVRYECPKCSRTYKWRSSLKSHLQNECGKEPRCLCPHCPYRCKVRSNLLKHVRNYHKPPTSVVQNSVFEDPKVAHE</sequence>
<dbReference type="EMBL" id="GFXV01001187">
    <property type="protein sequence ID" value="MBW12992.1"/>
    <property type="molecule type" value="Transcribed_RNA"/>
</dbReference>
<dbReference type="PROSITE" id="PS00028">
    <property type="entry name" value="ZINC_FINGER_C2H2_1"/>
    <property type="match status" value="1"/>
</dbReference>
<organism evidence="3">
    <name type="scientific">Melanaphis sacchari</name>
    <dbReference type="NCBI Taxonomy" id="742174"/>
    <lineage>
        <taxon>Eukaryota</taxon>
        <taxon>Metazoa</taxon>
        <taxon>Ecdysozoa</taxon>
        <taxon>Arthropoda</taxon>
        <taxon>Hexapoda</taxon>
        <taxon>Insecta</taxon>
        <taxon>Pterygota</taxon>
        <taxon>Neoptera</taxon>
        <taxon>Paraneoptera</taxon>
        <taxon>Hemiptera</taxon>
        <taxon>Sternorrhyncha</taxon>
        <taxon>Aphidomorpha</taxon>
        <taxon>Aphidoidea</taxon>
        <taxon>Aphididae</taxon>
        <taxon>Aphidini</taxon>
        <taxon>Melanaphis</taxon>
    </lineage>
</organism>
<keyword evidence="1" id="KW-0479">Metal-binding</keyword>
<evidence type="ECO:0000313" key="3">
    <source>
        <dbReference type="EMBL" id="MBW12992.1"/>
    </source>
</evidence>
<dbReference type="OrthoDB" id="407106at2759"/>
<evidence type="ECO:0000259" key="2">
    <source>
        <dbReference type="PROSITE" id="PS50157"/>
    </source>
</evidence>
<reference evidence="3" key="1">
    <citation type="submission" date="2017-10" db="EMBL/GenBank/DDBJ databases">
        <title>Transcriptome Assembly of Sugarcane Aphid Adults.</title>
        <authorList>
            <person name="Scully E.D."/>
            <person name="Palmer N.A."/>
            <person name="Geib S.M."/>
            <person name="Sarath G."/>
            <person name="Sattler S.E."/>
        </authorList>
    </citation>
    <scope>NUCLEOTIDE SEQUENCE</scope>
    <source>
        <tissue evidence="3">Whole body</tissue>
    </source>
</reference>
<proteinExistence type="predicted"/>
<dbReference type="PROSITE" id="PS50157">
    <property type="entry name" value="ZINC_FINGER_C2H2_2"/>
    <property type="match status" value="1"/>
</dbReference>
<protein>
    <submittedName>
        <fullName evidence="3">Longitudinals lacking protein, isoform G</fullName>
    </submittedName>
</protein>
<name>A0A2H8TGZ5_9HEMI</name>
<evidence type="ECO:0000256" key="1">
    <source>
        <dbReference type="PROSITE-ProRule" id="PRU00042"/>
    </source>
</evidence>
<dbReference type="InterPro" id="IPR036236">
    <property type="entry name" value="Znf_C2H2_sf"/>
</dbReference>
<accession>A0A2H8TGZ5</accession>
<gene>
    <name evidence="3" type="primary">lola_14</name>
</gene>
<dbReference type="SMART" id="SM00355">
    <property type="entry name" value="ZnF_C2H2"/>
    <property type="match status" value="2"/>
</dbReference>
<dbReference type="AlphaFoldDB" id="A0A2H8TGZ5"/>
<dbReference type="InterPro" id="IPR013087">
    <property type="entry name" value="Znf_C2H2_type"/>
</dbReference>
<dbReference type="Gene3D" id="3.30.160.60">
    <property type="entry name" value="Classic Zinc Finger"/>
    <property type="match status" value="1"/>
</dbReference>
<dbReference type="SUPFAM" id="SSF57667">
    <property type="entry name" value="beta-beta-alpha zinc fingers"/>
    <property type="match status" value="1"/>
</dbReference>
<dbReference type="GO" id="GO:0008270">
    <property type="term" value="F:zinc ion binding"/>
    <property type="evidence" value="ECO:0007669"/>
    <property type="project" value="UniProtKB-KW"/>
</dbReference>
<keyword evidence="1" id="KW-0863">Zinc-finger</keyword>
<keyword evidence="1" id="KW-0862">Zinc</keyword>
<feature type="domain" description="C2H2-type" evidence="2">
    <location>
        <begin position="70"/>
        <end position="97"/>
    </location>
</feature>